<dbReference type="EMBL" id="AP017313">
    <property type="protein sequence ID" value="BAU55425.1"/>
    <property type="molecule type" value="Genomic_DNA"/>
</dbReference>
<gene>
    <name evidence="1" type="ORF">MgSA37_03609</name>
</gene>
<dbReference type="RefSeq" id="WP_096353745.1">
    <property type="nucleotide sequence ID" value="NZ_AP017313.1"/>
</dbReference>
<dbReference type="Pfam" id="PF03683">
    <property type="entry name" value="UPF0175"/>
    <property type="match status" value="1"/>
</dbReference>
<dbReference type="AlphaFoldDB" id="A0A0X8X486"/>
<dbReference type="Proteomes" id="UP000218263">
    <property type="component" value="Chromosome"/>
</dbReference>
<accession>A0A0X8X486</accession>
<organism evidence="1 2">
    <name type="scientific">Mucilaginibacter gotjawali</name>
    <dbReference type="NCBI Taxonomy" id="1550579"/>
    <lineage>
        <taxon>Bacteria</taxon>
        <taxon>Pseudomonadati</taxon>
        <taxon>Bacteroidota</taxon>
        <taxon>Sphingobacteriia</taxon>
        <taxon>Sphingobacteriales</taxon>
        <taxon>Sphingobacteriaceae</taxon>
        <taxon>Mucilaginibacter</taxon>
    </lineage>
</organism>
<keyword evidence="2" id="KW-1185">Reference proteome</keyword>
<dbReference type="InterPro" id="IPR005368">
    <property type="entry name" value="UPF0175"/>
</dbReference>
<evidence type="ECO:0000313" key="1">
    <source>
        <dbReference type="EMBL" id="BAU55425.1"/>
    </source>
</evidence>
<dbReference type="OrthoDB" id="5771572at2"/>
<proteinExistence type="predicted"/>
<protein>
    <submittedName>
        <fullName evidence="1">Uncharacterized protein</fullName>
    </submittedName>
</protein>
<evidence type="ECO:0000313" key="2">
    <source>
        <dbReference type="Proteomes" id="UP000218263"/>
    </source>
</evidence>
<sequence>MTTLTLNLPDALEKEHDETVQLIAAKLYEAGKLTLGQAAEMCNMKKWDFPAILAKFDVNYFQYTAADIIADVERISKH</sequence>
<name>A0A0X8X486_9SPHI</name>
<reference evidence="1 2" key="1">
    <citation type="submission" date="2015-12" db="EMBL/GenBank/DDBJ databases">
        <title>Genome sequence of Mucilaginibacter gotjawali.</title>
        <authorList>
            <person name="Lee J.S."/>
            <person name="Lee K.C."/>
            <person name="Kim K.K."/>
            <person name="Lee B.W."/>
        </authorList>
    </citation>
    <scope>NUCLEOTIDE SEQUENCE [LARGE SCALE GENOMIC DNA]</scope>
    <source>
        <strain evidence="1 2">SA3-7</strain>
    </source>
</reference>
<dbReference type="KEGG" id="mgot:MgSA37_03609"/>